<organism evidence="4 5">
    <name type="scientific">Cellulomonas fimi (strain ATCC 484 / DSM 20113 / JCM 1341 / CCUG 24087 / LMG 16345 / NBRC 15513 / NCIMB 8980 / NCTC 7547 / NRS-133)</name>
    <dbReference type="NCBI Taxonomy" id="590998"/>
    <lineage>
        <taxon>Bacteria</taxon>
        <taxon>Bacillati</taxon>
        <taxon>Actinomycetota</taxon>
        <taxon>Actinomycetes</taxon>
        <taxon>Micrococcales</taxon>
        <taxon>Cellulomonadaceae</taxon>
        <taxon>Cellulomonas</taxon>
    </lineage>
</organism>
<reference evidence="4 5" key="1">
    <citation type="submission" date="2011-04" db="EMBL/GenBank/DDBJ databases">
        <title>Complete sequence of Cellulomonas fimi ATCC 484.</title>
        <authorList>
            <consortium name="US DOE Joint Genome Institute"/>
            <person name="Lucas S."/>
            <person name="Han J."/>
            <person name="Lapidus A."/>
            <person name="Cheng J.-F."/>
            <person name="Goodwin L."/>
            <person name="Pitluck S."/>
            <person name="Peters L."/>
            <person name="Chertkov O."/>
            <person name="Detter J.C."/>
            <person name="Han C."/>
            <person name="Tapia R."/>
            <person name="Land M."/>
            <person name="Hauser L."/>
            <person name="Kyrpides N."/>
            <person name="Ivanova N."/>
            <person name="Ovchinnikova G."/>
            <person name="Pagani I."/>
            <person name="Mead D."/>
            <person name="Brumm P."/>
            <person name="Woyke T."/>
        </authorList>
    </citation>
    <scope>NUCLEOTIDE SEQUENCE [LARGE SCALE GENOMIC DNA]</scope>
    <source>
        <strain evidence="5">ATCC 484 / DSM 20113 / JCM 1341 / NBRC 15513 / NCIMB 8980 / NCTC 7547</strain>
    </source>
</reference>
<evidence type="ECO:0000256" key="2">
    <source>
        <dbReference type="PROSITE-ProRule" id="PRU00335"/>
    </source>
</evidence>
<dbReference type="Gene3D" id="1.10.357.10">
    <property type="entry name" value="Tetracycline Repressor, domain 2"/>
    <property type="match status" value="1"/>
</dbReference>
<dbReference type="InterPro" id="IPR001647">
    <property type="entry name" value="HTH_TetR"/>
</dbReference>
<dbReference type="InterPro" id="IPR009057">
    <property type="entry name" value="Homeodomain-like_sf"/>
</dbReference>
<dbReference type="InterPro" id="IPR041583">
    <property type="entry name" value="TetR_C_31"/>
</dbReference>
<feature type="DNA-binding region" description="H-T-H motif" evidence="2">
    <location>
        <begin position="32"/>
        <end position="51"/>
    </location>
</feature>
<dbReference type="eggNOG" id="COG3226">
    <property type="taxonomic scope" value="Bacteria"/>
</dbReference>
<sequence>MTVRTGKGERRKAQLAAAAADLVLREGPGALTHRRVAAAAGASLSATTYYFADLDELAAAAGRALVAAWVAHAEGVLAASDGPVADAAGRVVDAVLPPGDDEQVRAHYEHLLGAGRNVALAGAIADARAELDAVVARLVDRVGLRVPAAVAVALVDGAAVSALSEGRPVRTTARGLLAVVSG</sequence>
<name>F4H192_CELFA</name>
<evidence type="ECO:0000259" key="3">
    <source>
        <dbReference type="PROSITE" id="PS50977"/>
    </source>
</evidence>
<dbReference type="Pfam" id="PF17940">
    <property type="entry name" value="TetR_C_31"/>
    <property type="match status" value="1"/>
</dbReference>
<dbReference type="AlphaFoldDB" id="F4H192"/>
<proteinExistence type="predicted"/>
<dbReference type="GO" id="GO:0003677">
    <property type="term" value="F:DNA binding"/>
    <property type="evidence" value="ECO:0007669"/>
    <property type="project" value="UniProtKB-UniRule"/>
</dbReference>
<dbReference type="KEGG" id="cfi:Celf_0926"/>
<dbReference type="Proteomes" id="UP000008460">
    <property type="component" value="Chromosome"/>
</dbReference>
<keyword evidence="1 2" id="KW-0238">DNA-binding</keyword>
<feature type="domain" description="HTH tetR-type" evidence="3">
    <location>
        <begin position="9"/>
        <end position="69"/>
    </location>
</feature>
<keyword evidence="5" id="KW-1185">Reference proteome</keyword>
<dbReference type="PROSITE" id="PS50977">
    <property type="entry name" value="HTH_TETR_2"/>
    <property type="match status" value="1"/>
</dbReference>
<dbReference type="RefSeq" id="WP_013770091.1">
    <property type="nucleotide sequence ID" value="NC_015514.1"/>
</dbReference>
<dbReference type="SUPFAM" id="SSF46689">
    <property type="entry name" value="Homeodomain-like"/>
    <property type="match status" value="1"/>
</dbReference>
<evidence type="ECO:0000313" key="5">
    <source>
        <dbReference type="Proteomes" id="UP000008460"/>
    </source>
</evidence>
<accession>F4H192</accession>
<dbReference type="STRING" id="590998.Celf_0926"/>
<protein>
    <recommendedName>
        <fullName evidence="3">HTH tetR-type domain-containing protein</fullName>
    </recommendedName>
</protein>
<evidence type="ECO:0000256" key="1">
    <source>
        <dbReference type="ARBA" id="ARBA00023125"/>
    </source>
</evidence>
<dbReference type="EMBL" id="CP002666">
    <property type="protein sequence ID" value="AEE45063.1"/>
    <property type="molecule type" value="Genomic_DNA"/>
</dbReference>
<dbReference type="HOGENOM" id="CLU_069356_21_3_11"/>
<gene>
    <name evidence="4" type="ordered locus">Celf_0926</name>
</gene>
<evidence type="ECO:0000313" key="4">
    <source>
        <dbReference type="EMBL" id="AEE45063.1"/>
    </source>
</evidence>